<name>A0A377THT1_KLEPN</name>
<protein>
    <submittedName>
        <fullName evidence="2">Conjugal transfer pilus assembly protein TraL</fullName>
    </submittedName>
</protein>
<dbReference type="EMBL" id="UGKQ01000001">
    <property type="protein sequence ID" value="STS78431.1"/>
    <property type="molecule type" value="Genomic_DNA"/>
</dbReference>
<keyword evidence="1" id="KW-1133">Transmembrane helix</keyword>
<proteinExistence type="predicted"/>
<sequence length="68" mass="7760">MICLGWGFWTSKFIFGMAAAALVFWGIKKLKKGRGSSWLRDLIYWYLPTSLLKGFFHDVSGLLFPAVD</sequence>
<dbReference type="AlphaFoldDB" id="A0A377THT1"/>
<accession>A0A377THT1</accession>
<dbReference type="Proteomes" id="UP000254938">
    <property type="component" value="Unassembled WGS sequence"/>
</dbReference>
<feature type="transmembrane region" description="Helical" evidence="1">
    <location>
        <begin position="6"/>
        <end position="27"/>
    </location>
</feature>
<dbReference type="NCBIfam" id="TIGR02762">
    <property type="entry name" value="TraL_TIGR"/>
    <property type="match status" value="1"/>
</dbReference>
<reference evidence="2 3" key="1">
    <citation type="submission" date="2018-06" db="EMBL/GenBank/DDBJ databases">
        <authorList>
            <consortium name="Pathogen Informatics"/>
            <person name="Doyle S."/>
        </authorList>
    </citation>
    <scope>NUCLEOTIDE SEQUENCE [LARGE SCALE GENOMIC DNA]</scope>
    <source>
        <strain evidence="2 3">NCTC9140</strain>
    </source>
</reference>
<evidence type="ECO:0000313" key="3">
    <source>
        <dbReference type="Proteomes" id="UP000254938"/>
    </source>
</evidence>
<gene>
    <name evidence="2" type="ORF">NCTC9140_00062</name>
</gene>
<evidence type="ECO:0000313" key="2">
    <source>
        <dbReference type="EMBL" id="STS78431.1"/>
    </source>
</evidence>
<dbReference type="InterPro" id="IPR009838">
    <property type="entry name" value="T4SS_TraL"/>
</dbReference>
<dbReference type="GO" id="GO:0019867">
    <property type="term" value="C:outer membrane"/>
    <property type="evidence" value="ECO:0007669"/>
    <property type="project" value="InterPro"/>
</dbReference>
<keyword evidence="1" id="KW-0472">Membrane</keyword>
<dbReference type="Pfam" id="PF07178">
    <property type="entry name" value="TraL"/>
    <property type="match status" value="1"/>
</dbReference>
<keyword evidence="1" id="KW-0812">Transmembrane</keyword>
<evidence type="ECO:0000256" key="1">
    <source>
        <dbReference type="SAM" id="Phobius"/>
    </source>
</evidence>
<organism evidence="2 3">
    <name type="scientific">Klebsiella pneumoniae</name>
    <dbReference type="NCBI Taxonomy" id="573"/>
    <lineage>
        <taxon>Bacteria</taxon>
        <taxon>Pseudomonadati</taxon>
        <taxon>Pseudomonadota</taxon>
        <taxon>Gammaproteobacteria</taxon>
        <taxon>Enterobacterales</taxon>
        <taxon>Enterobacteriaceae</taxon>
        <taxon>Klebsiella/Raoultella group</taxon>
        <taxon>Klebsiella</taxon>
        <taxon>Klebsiella pneumoniae complex</taxon>
    </lineage>
</organism>